<keyword evidence="4 7" id="KW-0566">Pantothenate biosynthesis</keyword>
<evidence type="ECO:0000256" key="2">
    <source>
        <dbReference type="ARBA" id="ARBA00008676"/>
    </source>
</evidence>
<keyword evidence="7 10" id="KW-0460">Magnesium</keyword>
<dbReference type="Pfam" id="PF02548">
    <property type="entry name" value="Pantoate_transf"/>
    <property type="match status" value="1"/>
</dbReference>
<reference evidence="11" key="1">
    <citation type="journal article" date="2020" name="mSystems">
        <title>Genome- and Community-Level Interaction Insights into Carbon Utilization and Element Cycling Functions of Hydrothermarchaeota in Hydrothermal Sediment.</title>
        <authorList>
            <person name="Zhou Z."/>
            <person name="Liu Y."/>
            <person name="Xu W."/>
            <person name="Pan J."/>
            <person name="Luo Z.H."/>
            <person name="Li M."/>
        </authorList>
    </citation>
    <scope>NUCLEOTIDE SEQUENCE [LARGE SCALE GENOMIC DNA]</scope>
    <source>
        <strain evidence="11">SpSt-876</strain>
    </source>
</reference>
<dbReference type="GO" id="GO:0008168">
    <property type="term" value="F:methyltransferase activity"/>
    <property type="evidence" value="ECO:0007669"/>
    <property type="project" value="UniProtKB-KW"/>
</dbReference>
<evidence type="ECO:0000256" key="10">
    <source>
        <dbReference type="PIRSR" id="PIRSR000388-3"/>
    </source>
</evidence>
<comment type="catalytic activity">
    <reaction evidence="7">
        <text>(6R)-5,10-methylene-5,6,7,8-tetrahydrofolate + 3-methyl-2-oxobutanoate + H2O = 2-dehydropantoate + (6S)-5,6,7,8-tetrahydrofolate</text>
        <dbReference type="Rhea" id="RHEA:11824"/>
        <dbReference type="ChEBI" id="CHEBI:11561"/>
        <dbReference type="ChEBI" id="CHEBI:11851"/>
        <dbReference type="ChEBI" id="CHEBI:15377"/>
        <dbReference type="ChEBI" id="CHEBI:15636"/>
        <dbReference type="ChEBI" id="CHEBI:57453"/>
        <dbReference type="EC" id="2.1.2.11"/>
    </reaction>
</comment>
<name>A0A7C6AA80_UNCW3</name>
<evidence type="ECO:0000256" key="3">
    <source>
        <dbReference type="ARBA" id="ARBA00011424"/>
    </source>
</evidence>
<keyword evidence="7 10" id="KW-0479">Metal-binding</keyword>
<dbReference type="SUPFAM" id="SSF51621">
    <property type="entry name" value="Phosphoenolpyruvate/pyruvate domain"/>
    <property type="match status" value="1"/>
</dbReference>
<dbReference type="AlphaFoldDB" id="A0A7C6AA80"/>
<feature type="binding site" evidence="7 9">
    <location>
        <begin position="41"/>
        <end position="42"/>
    </location>
    <ligand>
        <name>3-methyl-2-oxobutanoate</name>
        <dbReference type="ChEBI" id="CHEBI:11851"/>
    </ligand>
</feature>
<comment type="cofactor">
    <cofactor evidence="7 10">
        <name>Mg(2+)</name>
        <dbReference type="ChEBI" id="CHEBI:18420"/>
    </cofactor>
    <text evidence="7 10">Binds 1 Mg(2+) ion per subunit.</text>
</comment>
<feature type="active site" description="Proton acceptor" evidence="7 8">
    <location>
        <position position="172"/>
    </location>
</feature>
<dbReference type="GO" id="GO:0005737">
    <property type="term" value="C:cytoplasm"/>
    <property type="evidence" value="ECO:0007669"/>
    <property type="project" value="UniProtKB-SubCell"/>
</dbReference>
<feature type="binding site" evidence="7 10">
    <location>
        <position position="80"/>
    </location>
    <ligand>
        <name>Mg(2+)</name>
        <dbReference type="ChEBI" id="CHEBI:18420"/>
    </ligand>
</feature>
<comment type="subunit">
    <text evidence="3 7">Homodecamer; pentamer of dimers.</text>
</comment>
<accession>A0A7C6AA80</accession>
<comment type="pathway">
    <text evidence="1 7">Cofactor biosynthesis; (R)-pantothenate biosynthesis; (R)-pantoate from 3-methyl-2-oxobutanoate: step 1/2.</text>
</comment>
<dbReference type="PIRSF" id="PIRSF000388">
    <property type="entry name" value="Pantoate_hydroxy_MeTrfase"/>
    <property type="match status" value="1"/>
</dbReference>
<evidence type="ECO:0000256" key="7">
    <source>
        <dbReference type="HAMAP-Rule" id="MF_00156"/>
    </source>
</evidence>
<keyword evidence="11" id="KW-0489">Methyltransferase</keyword>
<keyword evidence="5 7" id="KW-0808">Transferase</keyword>
<dbReference type="Gene3D" id="3.20.20.60">
    <property type="entry name" value="Phosphoenolpyruvate-binding domains"/>
    <property type="match status" value="1"/>
</dbReference>
<protein>
    <recommendedName>
        <fullName evidence="7">3-methyl-2-oxobutanoate hydroxymethyltransferase</fullName>
        <ecNumber evidence="7">2.1.2.11</ecNumber>
    </recommendedName>
    <alternativeName>
        <fullName evidence="7">Ketopantoate hydroxymethyltransferase</fullName>
        <shortName evidence="7">KPHMT</shortName>
    </alternativeName>
</protein>
<feature type="binding site" evidence="7 9">
    <location>
        <position position="108"/>
    </location>
    <ligand>
        <name>3-methyl-2-oxobutanoate</name>
        <dbReference type="ChEBI" id="CHEBI:11851"/>
    </ligand>
</feature>
<feature type="binding site" evidence="7 10">
    <location>
        <position position="110"/>
    </location>
    <ligand>
        <name>Mg(2+)</name>
        <dbReference type="ChEBI" id="CHEBI:18420"/>
    </ligand>
</feature>
<comment type="subcellular location">
    <subcellularLocation>
        <location evidence="7">Cytoplasm</location>
    </subcellularLocation>
</comment>
<proteinExistence type="inferred from homology"/>
<feature type="binding site" evidence="7 9">
    <location>
        <position position="80"/>
    </location>
    <ligand>
        <name>3-methyl-2-oxobutanoate</name>
        <dbReference type="ChEBI" id="CHEBI:11851"/>
    </ligand>
</feature>
<evidence type="ECO:0000313" key="11">
    <source>
        <dbReference type="EMBL" id="HHS52549.1"/>
    </source>
</evidence>
<evidence type="ECO:0000256" key="6">
    <source>
        <dbReference type="ARBA" id="ARBA00056497"/>
    </source>
</evidence>
<evidence type="ECO:0000256" key="9">
    <source>
        <dbReference type="PIRSR" id="PIRSR000388-2"/>
    </source>
</evidence>
<dbReference type="PANTHER" id="PTHR20881">
    <property type="entry name" value="3-METHYL-2-OXOBUTANOATE HYDROXYMETHYLTRANSFERASE"/>
    <property type="match status" value="1"/>
</dbReference>
<keyword evidence="7" id="KW-0963">Cytoplasm</keyword>
<dbReference type="NCBIfam" id="NF001452">
    <property type="entry name" value="PRK00311.1"/>
    <property type="match status" value="1"/>
</dbReference>
<dbReference type="EMBL" id="DTLI01000160">
    <property type="protein sequence ID" value="HHS52549.1"/>
    <property type="molecule type" value="Genomic_DNA"/>
</dbReference>
<dbReference type="GO" id="GO:0003864">
    <property type="term" value="F:3-methyl-2-oxobutanoate hydroxymethyltransferase activity"/>
    <property type="evidence" value="ECO:0007669"/>
    <property type="project" value="UniProtKB-UniRule"/>
</dbReference>
<dbReference type="HAMAP" id="MF_00156">
    <property type="entry name" value="PanB"/>
    <property type="match status" value="1"/>
</dbReference>
<evidence type="ECO:0000256" key="8">
    <source>
        <dbReference type="PIRSR" id="PIRSR000388-1"/>
    </source>
</evidence>
<feature type="binding site" evidence="7 10">
    <location>
        <position position="41"/>
    </location>
    <ligand>
        <name>Mg(2+)</name>
        <dbReference type="ChEBI" id="CHEBI:18420"/>
    </ligand>
</feature>
<evidence type="ECO:0000256" key="1">
    <source>
        <dbReference type="ARBA" id="ARBA00005033"/>
    </source>
</evidence>
<dbReference type="GO" id="GO:0000287">
    <property type="term" value="F:magnesium ion binding"/>
    <property type="evidence" value="ECO:0007669"/>
    <property type="project" value="TreeGrafter"/>
</dbReference>
<dbReference type="NCBIfam" id="TIGR00222">
    <property type="entry name" value="panB"/>
    <property type="match status" value="1"/>
</dbReference>
<evidence type="ECO:0000256" key="5">
    <source>
        <dbReference type="ARBA" id="ARBA00022679"/>
    </source>
</evidence>
<sequence>MLFDELKAKKGKEKIVMLTAYDYQMAKILDKTGIDLILVGDSLGMVVMGYPNTKKVTMRDMIYHTRAVARGAKIIPVIGDMPINTCKNPKIALSNAKAFIKAGATGVKIEGYLPAIIKKLIANSIPVMGHLGLLPQTAPTYHLVGKTKKEAERILSQAKGLDKLGVFSIVLECIPTQLAKRITESVSVPTIGIGAGKYCDGQVLVINDLLGMDEEFKPKFVKRFANLSAIIKRAVVNFSEAVKKGDFPDERHSY</sequence>
<dbReference type="EC" id="2.1.2.11" evidence="7"/>
<organism evidence="11">
    <name type="scientific">candidate division WOR-3 bacterium</name>
    <dbReference type="NCBI Taxonomy" id="2052148"/>
    <lineage>
        <taxon>Bacteria</taxon>
        <taxon>Bacteria division WOR-3</taxon>
    </lineage>
</organism>
<comment type="function">
    <text evidence="6 7">Catalyzes the reversible reaction in which hydroxymethyl group from 5,10-methylenetetrahydrofolate is transferred onto alpha-ketoisovalerate to form ketopantoate.</text>
</comment>
<dbReference type="InterPro" id="IPR015813">
    <property type="entry name" value="Pyrv/PenolPyrv_kinase-like_dom"/>
</dbReference>
<gene>
    <name evidence="7 11" type="primary">panB</name>
    <name evidence="11" type="ORF">ENW73_06760</name>
</gene>
<comment type="similarity">
    <text evidence="2 7">Belongs to the PanB family.</text>
</comment>
<evidence type="ECO:0000256" key="4">
    <source>
        <dbReference type="ARBA" id="ARBA00022655"/>
    </source>
</evidence>
<dbReference type="CDD" id="cd06557">
    <property type="entry name" value="KPHMT-like"/>
    <property type="match status" value="1"/>
</dbReference>
<dbReference type="PANTHER" id="PTHR20881:SF0">
    <property type="entry name" value="3-METHYL-2-OXOBUTANOATE HYDROXYMETHYLTRANSFERASE"/>
    <property type="match status" value="1"/>
</dbReference>
<dbReference type="FunFam" id="3.20.20.60:FF:000003">
    <property type="entry name" value="3-methyl-2-oxobutanoate hydroxymethyltransferase"/>
    <property type="match status" value="1"/>
</dbReference>
<dbReference type="InterPro" id="IPR040442">
    <property type="entry name" value="Pyrv_kinase-like_dom_sf"/>
</dbReference>
<dbReference type="UniPathway" id="UPA00028">
    <property type="reaction ID" value="UER00003"/>
</dbReference>
<comment type="caution">
    <text evidence="11">The sequence shown here is derived from an EMBL/GenBank/DDBJ whole genome shotgun (WGS) entry which is preliminary data.</text>
</comment>
<dbReference type="GO" id="GO:0015940">
    <property type="term" value="P:pantothenate biosynthetic process"/>
    <property type="evidence" value="ECO:0007669"/>
    <property type="project" value="UniProtKB-UniRule"/>
</dbReference>
<dbReference type="InterPro" id="IPR003700">
    <property type="entry name" value="Pantoate_hydroxy_MeTrfase"/>
</dbReference>
<dbReference type="GO" id="GO:0032259">
    <property type="term" value="P:methylation"/>
    <property type="evidence" value="ECO:0007669"/>
    <property type="project" value="UniProtKB-KW"/>
</dbReference>